<evidence type="ECO:0000313" key="5">
    <source>
        <dbReference type="Proteomes" id="UP000052052"/>
    </source>
</evidence>
<dbReference type="EMBL" id="LDJL01000006">
    <property type="protein sequence ID" value="KRG70425.1"/>
    <property type="molecule type" value="Genomic_DNA"/>
</dbReference>
<dbReference type="Gene3D" id="3.60.21.70">
    <property type="entry name" value="PhoD-like phosphatase"/>
    <property type="match status" value="1"/>
</dbReference>
<comment type="caution">
    <text evidence="4">The sequence shown here is derived from an EMBL/GenBank/DDBJ whole genome shotgun (WGS) entry which is preliminary data.</text>
</comment>
<name>A0A0R0CKB3_9GAMM</name>
<sequence>MRAGRRGFLRGAGIAGFLALMPRAIAEVLGYPRALQGPMVGAPGPGHFCIWVRASGAFEVSLEYSEDREFNKVFKGSSAVADAANNGCVVLRAEGLKPDTTYWYRLKYAGQSDRFQYLPHRTRTAPAGNAGFRVAFGSCCRIQFDPEQRIWNAVRALEPDMFLWLGDNIYADSDQEGALVDLYGRGRTVERLEPLLRATPQLATWDDHDFGYNDSDGRSPYKADALRIFKQFWANPGYGESDNPGVYFKQHYGGVDFFVLDGRYHRDPTDKVDDANKTMLGARQKAWLKRELKASRTPFKVLAIGGGWSSAENEKGGDSWGVYLTERNELFDFIRDEDIGGVVCISGDSHMGELNCIPRSQAGGYDIYDFCSSPLAQMPANKNLRQVPEVRVRDTWTRSVNVGLLHFDMDADTPTLRYTLHDVMGEAVWEPLVLTPGDLRNGASTWQEKSDPEELRRLQRFRDGGGYYGQDMPSGWPSRPYHDGTPG</sequence>
<dbReference type="PANTHER" id="PTHR33987">
    <property type="entry name" value="CALCINEURIN-LIKE METALLO-PHOSPHOESTERASE SUPERFAMILY PROTEIN"/>
    <property type="match status" value="1"/>
</dbReference>
<dbReference type="PANTHER" id="PTHR33987:SF1">
    <property type="entry name" value="CALCINEURIN-LIKE METALLO-PHOSPHOESTERASE SUPERFAMILY PROTEIN"/>
    <property type="match status" value="1"/>
</dbReference>
<accession>A0A0R0CKB3</accession>
<gene>
    <name evidence="4" type="ORF">ABB29_06650</name>
</gene>
<dbReference type="InterPro" id="IPR038607">
    <property type="entry name" value="PhoD-like_sf"/>
</dbReference>
<dbReference type="RefSeq" id="WP_057657839.1">
    <property type="nucleotide sequence ID" value="NZ_LDJL01000006.1"/>
</dbReference>
<evidence type="ECO:0000313" key="4">
    <source>
        <dbReference type="EMBL" id="KRG70425.1"/>
    </source>
</evidence>
<keyword evidence="5" id="KW-1185">Reference proteome</keyword>
<dbReference type="PATRIC" id="fig|344882.3.peg.2669"/>
<dbReference type="InterPro" id="IPR029052">
    <property type="entry name" value="Metallo-depent_PP-like"/>
</dbReference>
<dbReference type="AlphaFoldDB" id="A0A0R0CKB3"/>
<dbReference type="OrthoDB" id="327733at2"/>
<dbReference type="PROSITE" id="PS51318">
    <property type="entry name" value="TAT"/>
    <property type="match status" value="1"/>
</dbReference>
<protein>
    <recommendedName>
        <fullName evidence="6">Alkaline phosphatase</fullName>
    </recommendedName>
</protein>
<dbReference type="SUPFAM" id="SSF56300">
    <property type="entry name" value="Metallo-dependent phosphatases"/>
    <property type="match status" value="1"/>
</dbReference>
<evidence type="ECO:0008006" key="6">
    <source>
        <dbReference type="Google" id="ProtNLM"/>
    </source>
</evidence>
<feature type="domain" description="PhoD-like phosphatase metallophosphatase" evidence="2">
    <location>
        <begin position="136"/>
        <end position="385"/>
    </location>
</feature>
<dbReference type="STRING" id="344882.ABB29_06650"/>
<dbReference type="InterPro" id="IPR018946">
    <property type="entry name" value="PhoD-like_MPP"/>
</dbReference>
<dbReference type="Gene3D" id="2.60.40.380">
    <property type="entry name" value="Purple acid phosphatase-like, N-terminal"/>
    <property type="match status" value="1"/>
</dbReference>
<evidence type="ECO:0000256" key="1">
    <source>
        <dbReference type="SAM" id="MobiDB-lite"/>
    </source>
</evidence>
<dbReference type="Pfam" id="PF16655">
    <property type="entry name" value="PhoD_N"/>
    <property type="match status" value="1"/>
</dbReference>
<dbReference type="InterPro" id="IPR006311">
    <property type="entry name" value="TAT_signal"/>
</dbReference>
<feature type="domain" description="Phospholipase D N-terminal" evidence="3">
    <location>
        <begin position="39"/>
        <end position="112"/>
    </location>
</feature>
<evidence type="ECO:0000259" key="3">
    <source>
        <dbReference type="Pfam" id="PF16655"/>
    </source>
</evidence>
<dbReference type="Pfam" id="PF09423">
    <property type="entry name" value="PhoD"/>
    <property type="match status" value="1"/>
</dbReference>
<dbReference type="Proteomes" id="UP000052052">
    <property type="component" value="Unassembled WGS sequence"/>
</dbReference>
<organism evidence="4 5">
    <name type="scientific">Pseudoxanthomonas dokdonensis</name>
    <dbReference type="NCBI Taxonomy" id="344882"/>
    <lineage>
        <taxon>Bacteria</taxon>
        <taxon>Pseudomonadati</taxon>
        <taxon>Pseudomonadota</taxon>
        <taxon>Gammaproteobacteria</taxon>
        <taxon>Lysobacterales</taxon>
        <taxon>Lysobacteraceae</taxon>
        <taxon>Pseudoxanthomonas</taxon>
    </lineage>
</organism>
<evidence type="ECO:0000259" key="2">
    <source>
        <dbReference type="Pfam" id="PF09423"/>
    </source>
</evidence>
<dbReference type="InterPro" id="IPR032093">
    <property type="entry name" value="PhoD_N"/>
</dbReference>
<reference evidence="4 5" key="1">
    <citation type="submission" date="2015-05" db="EMBL/GenBank/DDBJ databases">
        <title>Genome sequencing and analysis of members of genus Stenotrophomonas.</title>
        <authorList>
            <person name="Patil P.P."/>
            <person name="Midha S."/>
            <person name="Patil P.B."/>
        </authorList>
    </citation>
    <scope>NUCLEOTIDE SEQUENCE [LARGE SCALE GENOMIC DNA]</scope>
    <source>
        <strain evidence="4 5">DSM 21858</strain>
    </source>
</reference>
<dbReference type="CDD" id="cd07389">
    <property type="entry name" value="MPP_PhoD"/>
    <property type="match status" value="1"/>
</dbReference>
<feature type="region of interest" description="Disordered" evidence="1">
    <location>
        <begin position="461"/>
        <end position="487"/>
    </location>
</feature>
<proteinExistence type="predicted"/>